<protein>
    <submittedName>
        <fullName evidence="7">AcrR family transcriptional regulator</fullName>
    </submittedName>
</protein>
<name>A0A7Z0BT48_9SPHN</name>
<gene>
    <name evidence="7" type="ORF">FHS75_000028</name>
</gene>
<dbReference type="PROSITE" id="PS50977">
    <property type="entry name" value="HTH_TETR_2"/>
    <property type="match status" value="1"/>
</dbReference>
<dbReference type="GO" id="GO:0000976">
    <property type="term" value="F:transcription cis-regulatory region binding"/>
    <property type="evidence" value="ECO:0007669"/>
    <property type="project" value="TreeGrafter"/>
</dbReference>
<dbReference type="Gene3D" id="1.10.357.10">
    <property type="entry name" value="Tetracycline Repressor, domain 2"/>
    <property type="match status" value="1"/>
</dbReference>
<evidence type="ECO:0000313" key="8">
    <source>
        <dbReference type="Proteomes" id="UP000522081"/>
    </source>
</evidence>
<dbReference type="RefSeq" id="WP_179405699.1">
    <property type="nucleotide sequence ID" value="NZ_BMGF01000001.1"/>
</dbReference>
<sequence>MSNAADRRSRRTQVARVAFDLIAERGIEAVTFRQIAAETGFSTAIVSHYFQNKNELLFTIYCIANEMARERLLGAFDDGLPLVDCFETLLPISEESRKNWRVWLAFWGRAHVDPLYLEERRRAANDSLALYRRMLGVRSGDALSGRAQNLEKAARRLISLIAGLSLEACFAPEEWPPDRLRELLADELRDYDAT</sequence>
<dbReference type="EMBL" id="JACBZF010000001">
    <property type="protein sequence ID" value="NYH93723.1"/>
    <property type="molecule type" value="Genomic_DNA"/>
</dbReference>
<dbReference type="InterPro" id="IPR001647">
    <property type="entry name" value="HTH_TetR"/>
</dbReference>
<keyword evidence="1" id="KW-0678">Repressor</keyword>
<dbReference type="InterPro" id="IPR009057">
    <property type="entry name" value="Homeodomain-like_sf"/>
</dbReference>
<dbReference type="Pfam" id="PF00440">
    <property type="entry name" value="TetR_N"/>
    <property type="match status" value="1"/>
</dbReference>
<accession>A0A7Z0BT48</accession>
<organism evidence="7 8">
    <name type="scientific">Novosphingobium marinum</name>
    <dbReference type="NCBI Taxonomy" id="1514948"/>
    <lineage>
        <taxon>Bacteria</taxon>
        <taxon>Pseudomonadati</taxon>
        <taxon>Pseudomonadota</taxon>
        <taxon>Alphaproteobacteria</taxon>
        <taxon>Sphingomonadales</taxon>
        <taxon>Sphingomonadaceae</taxon>
        <taxon>Novosphingobium</taxon>
    </lineage>
</organism>
<dbReference type="SUPFAM" id="SSF46689">
    <property type="entry name" value="Homeodomain-like"/>
    <property type="match status" value="1"/>
</dbReference>
<dbReference type="InterPro" id="IPR050109">
    <property type="entry name" value="HTH-type_TetR-like_transc_reg"/>
</dbReference>
<comment type="caution">
    <text evidence="7">The sequence shown here is derived from an EMBL/GenBank/DDBJ whole genome shotgun (WGS) entry which is preliminary data.</text>
</comment>
<evidence type="ECO:0000313" key="7">
    <source>
        <dbReference type="EMBL" id="NYH93723.1"/>
    </source>
</evidence>
<dbReference type="Pfam" id="PF13977">
    <property type="entry name" value="TetR_C_6"/>
    <property type="match status" value="1"/>
</dbReference>
<dbReference type="GO" id="GO:0003700">
    <property type="term" value="F:DNA-binding transcription factor activity"/>
    <property type="evidence" value="ECO:0007669"/>
    <property type="project" value="TreeGrafter"/>
</dbReference>
<dbReference type="PANTHER" id="PTHR30055:SF228">
    <property type="entry name" value="TRANSCRIPTIONAL REGULATOR-RELATED"/>
    <property type="match status" value="1"/>
</dbReference>
<keyword evidence="8" id="KW-1185">Reference proteome</keyword>
<dbReference type="SUPFAM" id="SSF48498">
    <property type="entry name" value="Tetracyclin repressor-like, C-terminal domain"/>
    <property type="match status" value="1"/>
</dbReference>
<dbReference type="InterPro" id="IPR039538">
    <property type="entry name" value="BetI_C"/>
</dbReference>
<dbReference type="InterPro" id="IPR036271">
    <property type="entry name" value="Tet_transcr_reg_TetR-rel_C_sf"/>
</dbReference>
<keyword evidence="3 5" id="KW-0238">DNA-binding</keyword>
<feature type="domain" description="HTH tetR-type" evidence="6">
    <location>
        <begin position="8"/>
        <end position="68"/>
    </location>
</feature>
<evidence type="ECO:0000256" key="4">
    <source>
        <dbReference type="ARBA" id="ARBA00023163"/>
    </source>
</evidence>
<keyword evidence="4" id="KW-0804">Transcription</keyword>
<evidence type="ECO:0000259" key="6">
    <source>
        <dbReference type="PROSITE" id="PS50977"/>
    </source>
</evidence>
<dbReference type="PANTHER" id="PTHR30055">
    <property type="entry name" value="HTH-TYPE TRANSCRIPTIONAL REGULATOR RUTR"/>
    <property type="match status" value="1"/>
</dbReference>
<evidence type="ECO:0000256" key="5">
    <source>
        <dbReference type="PROSITE-ProRule" id="PRU00335"/>
    </source>
</evidence>
<keyword evidence="2" id="KW-0805">Transcription regulation</keyword>
<reference evidence="7 8" key="1">
    <citation type="submission" date="2020-07" db="EMBL/GenBank/DDBJ databases">
        <title>Genomic Encyclopedia of Type Strains, Phase IV (KMG-IV): sequencing the most valuable type-strain genomes for metagenomic binning, comparative biology and taxonomic classification.</title>
        <authorList>
            <person name="Goeker M."/>
        </authorList>
    </citation>
    <scope>NUCLEOTIDE SEQUENCE [LARGE SCALE GENOMIC DNA]</scope>
    <source>
        <strain evidence="7 8">DSM 29043</strain>
    </source>
</reference>
<evidence type="ECO:0000256" key="1">
    <source>
        <dbReference type="ARBA" id="ARBA00022491"/>
    </source>
</evidence>
<proteinExistence type="predicted"/>
<dbReference type="AlphaFoldDB" id="A0A7Z0BT48"/>
<evidence type="ECO:0000256" key="3">
    <source>
        <dbReference type="ARBA" id="ARBA00023125"/>
    </source>
</evidence>
<dbReference type="Proteomes" id="UP000522081">
    <property type="component" value="Unassembled WGS sequence"/>
</dbReference>
<feature type="DNA-binding region" description="H-T-H motif" evidence="5">
    <location>
        <begin position="31"/>
        <end position="50"/>
    </location>
</feature>
<evidence type="ECO:0000256" key="2">
    <source>
        <dbReference type="ARBA" id="ARBA00023015"/>
    </source>
</evidence>